<keyword evidence="1" id="KW-0175">Coiled coil</keyword>
<accession>A0A8S3SKN4</accession>
<sequence>MDESSDDDINKGSDDIKNIENQKYMPVLVDEEVCQDKIKLTIVLIPFIILIMSMTFVTKDDFDGISLSANKSEHLRYSIPFHGEILRLSKQLENISVLLMNEHVSVDAHGKSIKQQRKTPTCICDQLNGELKRLKGEVQLLNSTKDNKDTIKTDKDVYTLRQRRNINELAFLSSSHYRLAYGNRCFTGYTDYIDVIFKLNLFHPNINDNGTLLFEFGLASTVEYLVKDVYDNQMLTVKAFRCKHPFGICLEVTDEISSKIDVSVFKQTPEWVQGHITMGLQSSRFILMSENQNIYVGNKLNMSHGLQLWPVFGIYNSHLISMSITIHSNNLISFNRTSLDPHLFISDDNNTISNWQLIPTYLHIHCSIIEDPADTPMDESSDDDINKGSDDIKNIENQKYLPVLVDDEVYQDKLKLAIVLMPFIILILSITTTTFVRKDDEISLSASEISGCSIPFHGEILRLSRQLENISVLLMNEHVSVEAHGKNIKQQRKTHTCVCDQLNGELKRLKEKVQLLNSTKEVTDEISSKIDVSVFKQTPEWIQGHITMGLQSSRFILISENQNIYVGSKLNMSRGLQLWPVFGIYNSHLINMSITIQSKDSVSFNRTSLDPHLFISDDNNTISNWYLQFEQICVAVCLWLTKYYVL</sequence>
<reference evidence="3" key="1">
    <citation type="submission" date="2021-03" db="EMBL/GenBank/DDBJ databases">
        <authorList>
            <person name="Bekaert M."/>
        </authorList>
    </citation>
    <scope>NUCLEOTIDE SEQUENCE</scope>
</reference>
<keyword evidence="2" id="KW-0472">Membrane</keyword>
<dbReference type="Proteomes" id="UP000683360">
    <property type="component" value="Unassembled WGS sequence"/>
</dbReference>
<feature type="coiled-coil region" evidence="1">
    <location>
        <begin position="492"/>
        <end position="519"/>
    </location>
</feature>
<gene>
    <name evidence="3" type="ORF">MEDL_34839</name>
</gene>
<proteinExistence type="predicted"/>
<evidence type="ECO:0000313" key="4">
    <source>
        <dbReference type="Proteomes" id="UP000683360"/>
    </source>
</evidence>
<dbReference type="OrthoDB" id="10304949at2759"/>
<keyword evidence="2" id="KW-1133">Transmembrane helix</keyword>
<feature type="transmembrane region" description="Helical" evidence="2">
    <location>
        <begin position="38"/>
        <end position="57"/>
    </location>
</feature>
<protein>
    <submittedName>
        <fullName evidence="3">Uncharacterized protein</fullName>
    </submittedName>
</protein>
<dbReference type="EMBL" id="CAJPWZ010001680">
    <property type="protein sequence ID" value="CAG2221326.1"/>
    <property type="molecule type" value="Genomic_DNA"/>
</dbReference>
<evidence type="ECO:0000256" key="2">
    <source>
        <dbReference type="SAM" id="Phobius"/>
    </source>
</evidence>
<comment type="caution">
    <text evidence="3">The sequence shown here is derived from an EMBL/GenBank/DDBJ whole genome shotgun (WGS) entry which is preliminary data.</text>
</comment>
<organism evidence="3 4">
    <name type="scientific">Mytilus edulis</name>
    <name type="common">Blue mussel</name>
    <dbReference type="NCBI Taxonomy" id="6550"/>
    <lineage>
        <taxon>Eukaryota</taxon>
        <taxon>Metazoa</taxon>
        <taxon>Spiralia</taxon>
        <taxon>Lophotrochozoa</taxon>
        <taxon>Mollusca</taxon>
        <taxon>Bivalvia</taxon>
        <taxon>Autobranchia</taxon>
        <taxon>Pteriomorphia</taxon>
        <taxon>Mytilida</taxon>
        <taxon>Mytiloidea</taxon>
        <taxon>Mytilidae</taxon>
        <taxon>Mytilinae</taxon>
        <taxon>Mytilus</taxon>
    </lineage>
</organism>
<dbReference type="AlphaFoldDB" id="A0A8S3SKN4"/>
<keyword evidence="4" id="KW-1185">Reference proteome</keyword>
<name>A0A8S3SKN4_MYTED</name>
<evidence type="ECO:0000256" key="1">
    <source>
        <dbReference type="SAM" id="Coils"/>
    </source>
</evidence>
<evidence type="ECO:0000313" key="3">
    <source>
        <dbReference type="EMBL" id="CAG2221326.1"/>
    </source>
</evidence>
<keyword evidence="2" id="KW-0812">Transmembrane</keyword>